<keyword evidence="3" id="KW-1185">Reference proteome</keyword>
<comment type="caution">
    <text evidence="2">The sequence shown here is derived from an EMBL/GenBank/DDBJ whole genome shotgun (WGS) entry which is preliminary data.</text>
</comment>
<dbReference type="Proteomes" id="UP000193387">
    <property type="component" value="Unassembled WGS sequence"/>
</dbReference>
<dbReference type="EMBL" id="LQPR01000055">
    <property type="protein sequence ID" value="ORW68103.1"/>
    <property type="molecule type" value="Genomic_DNA"/>
</dbReference>
<dbReference type="InterPro" id="IPR004360">
    <property type="entry name" value="Glyas_Fos-R_dOase_dom"/>
</dbReference>
<accession>A0AAJ3NNE4</accession>
<proteinExistence type="predicted"/>
<dbReference type="SUPFAM" id="SSF54593">
    <property type="entry name" value="Glyoxalase/Bleomycin resistance protein/Dihydroxybiphenyl dioxygenase"/>
    <property type="match status" value="1"/>
</dbReference>
<dbReference type="InterPro" id="IPR029068">
    <property type="entry name" value="Glyas_Bleomycin-R_OHBP_Dase"/>
</dbReference>
<name>A0AAJ3NNE4_9MYCO</name>
<dbReference type="PROSITE" id="PS51819">
    <property type="entry name" value="VOC"/>
    <property type="match status" value="1"/>
</dbReference>
<reference evidence="2 3" key="1">
    <citation type="submission" date="2016-01" db="EMBL/GenBank/DDBJ databases">
        <title>The new phylogeny of the genus Mycobacterium.</title>
        <authorList>
            <person name="Tarcisio F."/>
            <person name="Conor M."/>
            <person name="Antonella G."/>
            <person name="Elisabetta G."/>
            <person name="Giulia F.S."/>
            <person name="Sara T."/>
            <person name="Anna F."/>
            <person name="Clotilde B."/>
            <person name="Roberto B."/>
            <person name="Veronica D.S."/>
            <person name="Fabio R."/>
            <person name="Monica P."/>
            <person name="Olivier J."/>
            <person name="Enrico T."/>
            <person name="Nicola S."/>
        </authorList>
    </citation>
    <scope>NUCLEOTIDE SEQUENCE [LARGE SCALE GENOMIC DNA]</scope>
    <source>
        <strain evidence="2 3">DSM 44616</strain>
    </source>
</reference>
<dbReference type="AlphaFoldDB" id="A0AAJ3NNE4"/>
<dbReference type="Gene3D" id="3.10.180.10">
    <property type="entry name" value="2,3-Dihydroxybiphenyl 1,2-Dioxygenase, domain 1"/>
    <property type="match status" value="1"/>
</dbReference>
<feature type="domain" description="VOC" evidence="1">
    <location>
        <begin position="1"/>
        <end position="132"/>
    </location>
</feature>
<dbReference type="InterPro" id="IPR037523">
    <property type="entry name" value="VOC_core"/>
</dbReference>
<organism evidence="2 3">
    <name type="scientific">Mycobacterium saskatchewanense</name>
    <dbReference type="NCBI Taxonomy" id="220927"/>
    <lineage>
        <taxon>Bacteria</taxon>
        <taxon>Bacillati</taxon>
        <taxon>Actinomycetota</taxon>
        <taxon>Actinomycetes</taxon>
        <taxon>Mycobacteriales</taxon>
        <taxon>Mycobacteriaceae</taxon>
        <taxon>Mycobacterium</taxon>
        <taxon>Mycobacterium simiae complex</taxon>
    </lineage>
</organism>
<sequence>MTNLERSLAFYRDGLALVEGTTYEAAGRSLAALMNIAPTGFRGVFLRAGHGYIELLEYRTPTQSNTGTRHPDAVGYAHISLLVADVDPVLSAVVEHGGAVLARLRHSFGGVEDSDIAFVADPDGNRVELIAHPHVPEARAHARFLGVDQLDWPPT</sequence>
<evidence type="ECO:0000313" key="2">
    <source>
        <dbReference type="EMBL" id="ORW68103.1"/>
    </source>
</evidence>
<protein>
    <recommendedName>
        <fullName evidence="1">VOC domain-containing protein</fullName>
    </recommendedName>
</protein>
<evidence type="ECO:0000259" key="1">
    <source>
        <dbReference type="PROSITE" id="PS51819"/>
    </source>
</evidence>
<evidence type="ECO:0000313" key="3">
    <source>
        <dbReference type="Proteomes" id="UP000193387"/>
    </source>
</evidence>
<dbReference type="Pfam" id="PF00903">
    <property type="entry name" value="Glyoxalase"/>
    <property type="match status" value="1"/>
</dbReference>
<gene>
    <name evidence="2" type="ORF">AWC23_21990</name>
</gene>